<dbReference type="PATRIC" id="fig|359131.3.peg.6331"/>
<dbReference type="EMBL" id="JZKH01000061">
    <property type="protein sequence ID" value="KJS59714.1"/>
    <property type="molecule type" value="Genomic_DNA"/>
</dbReference>
<evidence type="ECO:0000256" key="1">
    <source>
        <dbReference type="SAM" id="MobiDB-lite"/>
    </source>
</evidence>
<evidence type="ECO:0000313" key="3">
    <source>
        <dbReference type="Proteomes" id="UP000033699"/>
    </source>
</evidence>
<protein>
    <submittedName>
        <fullName evidence="2">Uncharacterized protein</fullName>
    </submittedName>
</protein>
<reference evidence="2 3" key="1">
    <citation type="submission" date="2015-02" db="EMBL/GenBank/DDBJ databases">
        <authorList>
            <person name="Ju K.-S."/>
            <person name="Doroghazi J.R."/>
            <person name="Metcalf W."/>
        </authorList>
    </citation>
    <scope>NUCLEOTIDE SEQUENCE [LARGE SCALE GENOMIC DNA]</scope>
    <source>
        <strain evidence="2 3">ATCC 31215</strain>
    </source>
</reference>
<gene>
    <name evidence="2" type="ORF">VM95_25725</name>
</gene>
<dbReference type="OrthoDB" id="4350861at2"/>
<comment type="caution">
    <text evidence="2">The sequence shown here is derived from an EMBL/GenBank/DDBJ whole genome shotgun (WGS) entry which is preliminary data.</text>
</comment>
<sequence length="73" mass="8390">MNNITHDRYAKQPPTTWIGRHWMATTKDGSGQYLRGLIIDVRPGGVHVQWPRSDGRSERVEWTTTDKGTLARE</sequence>
<dbReference type="RefSeq" id="WP_045700752.1">
    <property type="nucleotide sequence ID" value="NZ_JZKH01000061.1"/>
</dbReference>
<organism evidence="2 3">
    <name type="scientific">Streptomyces rubellomurinus (strain ATCC 31215)</name>
    <dbReference type="NCBI Taxonomy" id="359131"/>
    <lineage>
        <taxon>Bacteria</taxon>
        <taxon>Bacillati</taxon>
        <taxon>Actinomycetota</taxon>
        <taxon>Actinomycetes</taxon>
        <taxon>Kitasatosporales</taxon>
        <taxon>Streptomycetaceae</taxon>
        <taxon>Streptomyces</taxon>
    </lineage>
</organism>
<proteinExistence type="predicted"/>
<dbReference type="AlphaFoldDB" id="A0A0F2T914"/>
<dbReference type="Proteomes" id="UP000033699">
    <property type="component" value="Unassembled WGS sequence"/>
</dbReference>
<accession>A0A0F2T914</accession>
<name>A0A0F2T914_STRR3</name>
<evidence type="ECO:0000313" key="2">
    <source>
        <dbReference type="EMBL" id="KJS59714.1"/>
    </source>
</evidence>
<feature type="region of interest" description="Disordered" evidence="1">
    <location>
        <begin position="50"/>
        <end position="73"/>
    </location>
</feature>
<keyword evidence="3" id="KW-1185">Reference proteome</keyword>